<gene>
    <name evidence="5" type="ORF">THSYN_18270</name>
</gene>
<reference evidence="5 6" key="1">
    <citation type="submission" date="2017-03" db="EMBL/GenBank/DDBJ databases">
        <title>Complete genome sequence of Candidatus 'Thiodictyon syntrophicum' sp. nov. strain Cad16T, a photolithoautotroph purple sulfur bacterium isolated from an alpine meromictic lake.</title>
        <authorList>
            <person name="Luedin S.M."/>
            <person name="Pothier J.F."/>
            <person name="Danza F."/>
            <person name="Storelli N."/>
            <person name="Wittwer M."/>
            <person name="Tonolla M."/>
        </authorList>
    </citation>
    <scope>NUCLEOTIDE SEQUENCE [LARGE SCALE GENOMIC DNA]</scope>
    <source>
        <strain evidence="5 6">Cad16T</strain>
    </source>
</reference>
<dbReference type="OrthoDB" id="9798929at2"/>
<organism evidence="5 6">
    <name type="scientific">Candidatus Thiodictyon syntrophicum</name>
    <dbReference type="NCBI Taxonomy" id="1166950"/>
    <lineage>
        <taxon>Bacteria</taxon>
        <taxon>Pseudomonadati</taxon>
        <taxon>Pseudomonadota</taxon>
        <taxon>Gammaproteobacteria</taxon>
        <taxon>Chromatiales</taxon>
        <taxon>Chromatiaceae</taxon>
        <taxon>Thiodictyon</taxon>
    </lineage>
</organism>
<protein>
    <recommendedName>
        <fullName evidence="4">Type I restriction modification DNA specificity domain-containing protein</fullName>
    </recommendedName>
</protein>
<sequence>MAQVPSGWKLVCLKRIAAIQGGLTLGKQYEGPLIERPYLRVGNVQDGYLDLNDVSVIELPASVTSGVELRAGDVLMTEGGDLDKLGRGHVWNGEIPGCLHQNHIFAVRCFPHKLKPMFLAYLTASGYGRDYFEATGKKTTNLASTNATKVGEFPIPLPCLAEQEAICSYLKKNLGEVKRIVTGIETQIATLTAYRKSLIHECFTGQRRITDADLNRVQAHG</sequence>
<dbReference type="AlphaFoldDB" id="A0A2K8UCB2"/>
<dbReference type="KEGG" id="tsy:THSYN_18270"/>
<keyword evidence="2" id="KW-0680">Restriction system</keyword>
<dbReference type="SUPFAM" id="SSF116734">
    <property type="entry name" value="DNA methylase specificity domain"/>
    <property type="match status" value="1"/>
</dbReference>
<evidence type="ECO:0000256" key="1">
    <source>
        <dbReference type="ARBA" id="ARBA00010923"/>
    </source>
</evidence>
<evidence type="ECO:0000313" key="5">
    <source>
        <dbReference type="EMBL" id="AUB82691.1"/>
    </source>
</evidence>
<name>A0A2K8UCB2_9GAMM</name>
<keyword evidence="6" id="KW-1185">Reference proteome</keyword>
<dbReference type="CDD" id="cd17253">
    <property type="entry name" value="RMtype1_S_Eco933I-TRD2-CR2_like"/>
    <property type="match status" value="1"/>
</dbReference>
<keyword evidence="3" id="KW-0238">DNA-binding</keyword>
<dbReference type="PANTHER" id="PTHR43140:SF1">
    <property type="entry name" value="TYPE I RESTRICTION ENZYME ECOKI SPECIFICITY SUBUNIT"/>
    <property type="match status" value="1"/>
</dbReference>
<accession>A0A2K8UCB2</accession>
<dbReference type="Proteomes" id="UP000232638">
    <property type="component" value="Chromosome"/>
</dbReference>
<dbReference type="Pfam" id="PF01420">
    <property type="entry name" value="Methylase_S"/>
    <property type="match status" value="1"/>
</dbReference>
<dbReference type="InterPro" id="IPR051212">
    <property type="entry name" value="Type-I_RE_S_subunit"/>
</dbReference>
<dbReference type="GO" id="GO:0003677">
    <property type="term" value="F:DNA binding"/>
    <property type="evidence" value="ECO:0007669"/>
    <property type="project" value="UniProtKB-KW"/>
</dbReference>
<proteinExistence type="inferred from homology"/>
<dbReference type="Gene3D" id="3.90.220.20">
    <property type="entry name" value="DNA methylase specificity domains"/>
    <property type="match status" value="1"/>
</dbReference>
<feature type="domain" description="Type I restriction modification DNA specificity" evidence="4">
    <location>
        <begin position="5"/>
        <end position="173"/>
    </location>
</feature>
<dbReference type="InterPro" id="IPR044946">
    <property type="entry name" value="Restrct_endonuc_typeI_TRD_sf"/>
</dbReference>
<evidence type="ECO:0000313" key="6">
    <source>
        <dbReference type="Proteomes" id="UP000232638"/>
    </source>
</evidence>
<evidence type="ECO:0000259" key="4">
    <source>
        <dbReference type="Pfam" id="PF01420"/>
    </source>
</evidence>
<dbReference type="PANTHER" id="PTHR43140">
    <property type="entry name" value="TYPE-1 RESTRICTION ENZYME ECOKI SPECIFICITY PROTEIN"/>
    <property type="match status" value="1"/>
</dbReference>
<dbReference type="EMBL" id="CP020370">
    <property type="protein sequence ID" value="AUB82691.1"/>
    <property type="molecule type" value="Genomic_DNA"/>
</dbReference>
<evidence type="ECO:0000256" key="2">
    <source>
        <dbReference type="ARBA" id="ARBA00022747"/>
    </source>
</evidence>
<dbReference type="REBASE" id="226756">
    <property type="entry name" value="S1.Tsy16TORF18285P"/>
</dbReference>
<dbReference type="InterPro" id="IPR000055">
    <property type="entry name" value="Restrct_endonuc_typeI_TRD"/>
</dbReference>
<evidence type="ECO:0000256" key="3">
    <source>
        <dbReference type="ARBA" id="ARBA00023125"/>
    </source>
</evidence>
<dbReference type="GO" id="GO:0009307">
    <property type="term" value="P:DNA restriction-modification system"/>
    <property type="evidence" value="ECO:0007669"/>
    <property type="project" value="UniProtKB-KW"/>
</dbReference>
<comment type="similarity">
    <text evidence="1">Belongs to the type-I restriction system S methylase family.</text>
</comment>